<dbReference type="InterPro" id="IPR041249">
    <property type="entry name" value="HEPN_DZIP3"/>
</dbReference>
<feature type="repeat" description="WD" evidence="1">
    <location>
        <begin position="355"/>
        <end position="392"/>
    </location>
</feature>
<evidence type="ECO:0000313" key="3">
    <source>
        <dbReference type="EMBL" id="RMX40580.1"/>
    </source>
</evidence>
<sequence length="1509" mass="170043">LQQEDEQNRDDIKTFFEKKLNSDVTNPDIFSAIVQELVHLSDGSMLFGYFLIRIIQDGTLPVSPEELRRQFPHGISSVYQSYFERMEKRLKEELKDNYGSFLTDFLSALTVSVEPLHKDFIVDILLQNGNISESDPLSDQRKLEGVIDCISSLFTLREDHVHMFHKSIKDWLTDPSNGFFFVEEKKGHKILSKLCAKALEILKGCRGPPTQAKKKYALRHGVKHMLEACETESAQMEELVQGYVTDLELVYAKLRTEDTDVLKDLILVQEHPDSRALSEEIHNTIESLLLQFKKNPKLLRDNPGMIFQNLLNEGGSALYQQVYDTLLRSHPEIPYMELLDKNGHQGPVVGRFFCSDKVVCFDVSPDEQLLVSECRDGTTSLWSLETGKRLWEKALLKSRKSYKEVPFGSAFRQTCEDNETGKKTLSFYRSTVFHPDGCSILPGNLVKVYSLDGKTKSLFPGSKCHFNVCYFSGNKTRMLTDCPENAHLVVMWNTKNGEEIKRFESKETIASFAISQDGNLVAICHTSGSLWLQAVEDPSWKKAPLNVSEKGNPCGLLHFTEVGALVCGSIQHELSDHRDKYKLSVPALQSQSSCVFLWPWESVDSVDALKAVCKTSHFVSADLQIGFCLTLLRDLAVVGSPTVNYLTMLDITRHLKDEEMPRTAQAAFSTVNDSTRLYTTIAICNHAEGMKTDKSRSVTFTMRDANNAREVKQEKYFQHNSRRVENGILTVTVTYNGETGVLLQTDSKTLEVWNIDLSQGLNSITMMGEIERLIPVSQDLVGCVLCTPKFSSEGQHELTVALFDVSAWKVVFERNLSGKPELKSIACSLQRDVVFCAENDARKREMFFYRGEANVPIWSKDDIYQGGCNWRHPHCVFSPQGDVVATWNTLNDGYGLHALTTESPPTSPFASPIEKSNGEKLRNLVINEGGAALRKLLNTYYPFPLLATSLSQHKQTLLSLKRDKVLHNDQWEKLFPLDGTQPDRESFDITLLAILLTNICGLSPPNTGWNNKPPPSDKSTEANIVRIRYFRNLLYHAPSTGVPMHKFNTYWEEIADALVALGLDRNEIDALKEEEDIQHELSDHRDKYKLSVSALQSQSSCVFLWPWESDDSFDGLKAVCKTSHIVSADLQIGFCLTLLKDLAVVGSPTVNYLTMLDITHSLQDKEMPRTAQAAFSAVNGRTRLYTTVAICNHSVEMETDEPRLVTFTMRDANNAREVKQEKSFQHSSRRVENGIMTVTVTYNGEKGVLLQTDSKTLEVWNCDLSQGLNSITMMGEIERLIPVSQDLVGCVLCTPKFSSEGQQELTIAFFDVSAWKVVFERNLSGKPELKSIACSLQRGVVFCAQNDAGKREIFFYRGEANVPIWREDDVYQGGCNWRHPRCVFSPQGDVVVTWNTLNDGYGLHALNAKTGMKKHVFLENCYDIADCRFLNDGETMVCYRYESNVRLFSVMSGEVLAVLDIGERPTCMGCSPDEPLIAVGLRFGNVIVIRAHVPKLRGANQKRRKGSVE</sequence>
<accession>A0A3M6TGS8</accession>
<dbReference type="Gene3D" id="2.130.10.10">
    <property type="entry name" value="YVTN repeat-like/Quinoprotein amine dehydrogenase"/>
    <property type="match status" value="2"/>
</dbReference>
<dbReference type="PANTHER" id="PTHR10039:SF14">
    <property type="entry name" value="NACHT DOMAIN-CONTAINING PROTEIN"/>
    <property type="match status" value="1"/>
</dbReference>
<proteinExistence type="predicted"/>
<keyword evidence="4" id="KW-1185">Reference proteome</keyword>
<dbReference type="InterPro" id="IPR015943">
    <property type="entry name" value="WD40/YVTN_repeat-like_dom_sf"/>
</dbReference>
<comment type="caution">
    <text evidence="3">The sequence shown here is derived from an EMBL/GenBank/DDBJ whole genome shotgun (WGS) entry which is preliminary data.</text>
</comment>
<dbReference type="PANTHER" id="PTHR10039">
    <property type="entry name" value="AMELOGENIN"/>
    <property type="match status" value="1"/>
</dbReference>
<reference evidence="3 4" key="1">
    <citation type="journal article" date="2018" name="Sci. Rep.">
        <title>Comparative analysis of the Pocillopora damicornis genome highlights role of immune system in coral evolution.</title>
        <authorList>
            <person name="Cunning R."/>
            <person name="Bay R.A."/>
            <person name="Gillette P."/>
            <person name="Baker A.C."/>
            <person name="Traylor-Knowles N."/>
        </authorList>
    </citation>
    <scope>NUCLEOTIDE SEQUENCE [LARGE SCALE GENOMIC DNA]</scope>
    <source>
        <strain evidence="3">RSMAS</strain>
        <tissue evidence="3">Whole animal</tissue>
    </source>
</reference>
<name>A0A3M6TGS8_POCDA</name>
<dbReference type="Proteomes" id="UP000275408">
    <property type="component" value="Unassembled WGS sequence"/>
</dbReference>
<evidence type="ECO:0000256" key="1">
    <source>
        <dbReference type="PROSITE-ProRule" id="PRU00221"/>
    </source>
</evidence>
<dbReference type="Pfam" id="PF18738">
    <property type="entry name" value="HEPN_DZIP3"/>
    <property type="match status" value="1"/>
</dbReference>
<dbReference type="SMART" id="SM00320">
    <property type="entry name" value="WD40"/>
    <property type="match status" value="4"/>
</dbReference>
<dbReference type="OrthoDB" id="5965280at2759"/>
<evidence type="ECO:0000259" key="2">
    <source>
        <dbReference type="Pfam" id="PF18738"/>
    </source>
</evidence>
<dbReference type="SUPFAM" id="SSF69322">
    <property type="entry name" value="Tricorn protease domain 2"/>
    <property type="match status" value="1"/>
</dbReference>
<evidence type="ECO:0000313" key="4">
    <source>
        <dbReference type="Proteomes" id="UP000275408"/>
    </source>
</evidence>
<organism evidence="3 4">
    <name type="scientific">Pocillopora damicornis</name>
    <name type="common">Cauliflower coral</name>
    <name type="synonym">Millepora damicornis</name>
    <dbReference type="NCBI Taxonomy" id="46731"/>
    <lineage>
        <taxon>Eukaryota</taxon>
        <taxon>Metazoa</taxon>
        <taxon>Cnidaria</taxon>
        <taxon>Anthozoa</taxon>
        <taxon>Hexacorallia</taxon>
        <taxon>Scleractinia</taxon>
        <taxon>Astrocoeniina</taxon>
        <taxon>Pocilloporidae</taxon>
        <taxon>Pocillopora</taxon>
    </lineage>
</organism>
<dbReference type="EMBL" id="RCHS01003615">
    <property type="protein sequence ID" value="RMX40580.1"/>
    <property type="molecule type" value="Genomic_DNA"/>
</dbReference>
<keyword evidence="1" id="KW-0853">WD repeat</keyword>
<gene>
    <name evidence="3" type="ORF">pdam_00016571</name>
</gene>
<dbReference type="SUPFAM" id="SSF82171">
    <property type="entry name" value="DPP6 N-terminal domain-like"/>
    <property type="match status" value="1"/>
</dbReference>
<feature type="non-terminal residue" evidence="3">
    <location>
        <position position="1"/>
    </location>
</feature>
<dbReference type="InterPro" id="IPR001680">
    <property type="entry name" value="WD40_rpt"/>
</dbReference>
<feature type="domain" description="DZIP3-like HEPN" evidence="2">
    <location>
        <begin position="946"/>
        <end position="1084"/>
    </location>
</feature>
<dbReference type="PROSITE" id="PS50082">
    <property type="entry name" value="WD_REPEATS_2"/>
    <property type="match status" value="1"/>
</dbReference>
<protein>
    <recommendedName>
        <fullName evidence="2">DZIP3-like HEPN domain-containing protein</fullName>
    </recommendedName>
</protein>